<proteinExistence type="predicted"/>
<dbReference type="Gene3D" id="3.40.190.10">
    <property type="entry name" value="Periplasmic binding protein-like II"/>
    <property type="match status" value="1"/>
</dbReference>
<evidence type="ECO:0000313" key="1">
    <source>
        <dbReference type="EMBL" id="GLH71944.1"/>
    </source>
</evidence>
<sequence>MKARTVLAALLVLAILGGAGYLVYLDTLIPVPLAAGQDLFVKANPDFGEDAARLEALMPAGQGLEAFLAAQSDLSLIEQDPSGAWAGQLASGLEVSRHGRRWRITLREGWRMQNGSTLDAAQVQAALRAEVAALGGEIRLVDTGTLDLRFKQRPKNLRYRLAHWRVPGSGPFIRKDHTLLRFDAFTRGKAGVAGLTVITDSSLMESRAWAEGLVAGRWAWAVFPGNIAPEDMAKVRLAPYDELRMKDGSVWFLSRRLRRLRPNTADWTGTRIFGAWKGAIDLPFDPLGL</sequence>
<organism evidence="1 2">
    <name type="scientific">Geothrix limicola</name>
    <dbReference type="NCBI Taxonomy" id="2927978"/>
    <lineage>
        <taxon>Bacteria</taxon>
        <taxon>Pseudomonadati</taxon>
        <taxon>Acidobacteriota</taxon>
        <taxon>Holophagae</taxon>
        <taxon>Holophagales</taxon>
        <taxon>Holophagaceae</taxon>
        <taxon>Geothrix</taxon>
    </lineage>
</organism>
<dbReference type="EMBL" id="BSDE01000001">
    <property type="protein sequence ID" value="GLH71944.1"/>
    <property type="molecule type" value="Genomic_DNA"/>
</dbReference>
<gene>
    <name evidence="1" type="ORF">GETHLI_04460</name>
</gene>
<dbReference type="RefSeq" id="WP_285569714.1">
    <property type="nucleotide sequence ID" value="NZ_BSDE01000001.1"/>
</dbReference>
<protein>
    <recommendedName>
        <fullName evidence="3">DUF4340 domain-containing protein</fullName>
    </recommendedName>
</protein>
<evidence type="ECO:0008006" key="3">
    <source>
        <dbReference type="Google" id="ProtNLM"/>
    </source>
</evidence>
<evidence type="ECO:0000313" key="2">
    <source>
        <dbReference type="Proteomes" id="UP001165069"/>
    </source>
</evidence>
<reference evidence="1 2" key="1">
    <citation type="journal article" date="2023" name="Antonie Van Leeuwenhoek">
        <title>Mesoterricola silvestris gen. nov., sp. nov., Mesoterricola sediminis sp. nov., Geothrix oryzae sp. nov., Geothrix edaphica sp. nov., Geothrix rubra sp. nov., and Geothrix limicola sp. nov., six novel members of Acidobacteriota isolated from soils.</title>
        <authorList>
            <person name="Itoh H."/>
            <person name="Sugisawa Y."/>
            <person name="Mise K."/>
            <person name="Xu Z."/>
            <person name="Kuniyasu M."/>
            <person name="Ushijima N."/>
            <person name="Kawano K."/>
            <person name="Kobayashi E."/>
            <person name="Shiratori Y."/>
            <person name="Masuda Y."/>
            <person name="Senoo K."/>
        </authorList>
    </citation>
    <scope>NUCLEOTIDE SEQUENCE [LARGE SCALE GENOMIC DNA]</scope>
    <source>
        <strain evidence="1 2">Red804</strain>
    </source>
</reference>
<keyword evidence="2" id="KW-1185">Reference proteome</keyword>
<dbReference type="Proteomes" id="UP001165069">
    <property type="component" value="Unassembled WGS sequence"/>
</dbReference>
<dbReference type="SUPFAM" id="SSF53850">
    <property type="entry name" value="Periplasmic binding protein-like II"/>
    <property type="match status" value="1"/>
</dbReference>
<name>A0ABQ5QBM2_9BACT</name>
<accession>A0ABQ5QBM2</accession>
<comment type="caution">
    <text evidence="1">The sequence shown here is derived from an EMBL/GenBank/DDBJ whole genome shotgun (WGS) entry which is preliminary data.</text>
</comment>